<feature type="signal peptide" evidence="2">
    <location>
        <begin position="1"/>
        <end position="23"/>
    </location>
</feature>
<keyword evidence="2" id="KW-0732">Signal</keyword>
<dbReference type="Pfam" id="PF01547">
    <property type="entry name" value="SBP_bac_1"/>
    <property type="match status" value="1"/>
</dbReference>
<dbReference type="InterPro" id="IPR050490">
    <property type="entry name" value="Bact_solute-bd_prot1"/>
</dbReference>
<dbReference type="PANTHER" id="PTHR43649:SF12">
    <property type="entry name" value="DIACETYLCHITOBIOSE BINDING PROTEIN DASA"/>
    <property type="match status" value="1"/>
</dbReference>
<feature type="compositionally biased region" description="Polar residues" evidence="1">
    <location>
        <begin position="38"/>
        <end position="54"/>
    </location>
</feature>
<dbReference type="OrthoDB" id="2505812at2"/>
<evidence type="ECO:0000313" key="3">
    <source>
        <dbReference type="EMBL" id="BBH22038.1"/>
    </source>
</evidence>
<reference evidence="3 4" key="1">
    <citation type="submission" date="2018-11" db="EMBL/GenBank/DDBJ databases">
        <title>Complete genome sequence of Paenibacillus baekrokdamisoli strain KCTC 33723.</title>
        <authorList>
            <person name="Kang S.W."/>
            <person name="Lee K.C."/>
            <person name="Kim K.K."/>
            <person name="Kim J.S."/>
            <person name="Kim D.S."/>
            <person name="Ko S.H."/>
            <person name="Yang S.H."/>
            <person name="Lee J.S."/>
        </authorList>
    </citation>
    <scope>NUCLEOTIDE SEQUENCE [LARGE SCALE GENOMIC DNA]</scope>
    <source>
        <strain evidence="3 4">KCTC 33723</strain>
    </source>
</reference>
<dbReference type="Proteomes" id="UP000275368">
    <property type="component" value="Chromosome"/>
</dbReference>
<dbReference type="KEGG" id="pbk:Back11_33830"/>
<organism evidence="3 4">
    <name type="scientific">Paenibacillus baekrokdamisoli</name>
    <dbReference type="NCBI Taxonomy" id="1712516"/>
    <lineage>
        <taxon>Bacteria</taxon>
        <taxon>Bacillati</taxon>
        <taxon>Bacillota</taxon>
        <taxon>Bacilli</taxon>
        <taxon>Bacillales</taxon>
        <taxon>Paenibacillaceae</taxon>
        <taxon>Paenibacillus</taxon>
    </lineage>
</organism>
<evidence type="ECO:0000256" key="1">
    <source>
        <dbReference type="SAM" id="MobiDB-lite"/>
    </source>
</evidence>
<dbReference type="AlphaFoldDB" id="A0A3G9JDG9"/>
<dbReference type="EMBL" id="AP019308">
    <property type="protein sequence ID" value="BBH22038.1"/>
    <property type="molecule type" value="Genomic_DNA"/>
</dbReference>
<dbReference type="Gene3D" id="3.40.190.10">
    <property type="entry name" value="Periplasmic binding protein-like II"/>
    <property type="match status" value="1"/>
</dbReference>
<dbReference type="PROSITE" id="PS51257">
    <property type="entry name" value="PROKAR_LIPOPROTEIN"/>
    <property type="match status" value="1"/>
</dbReference>
<feature type="chain" id="PRO_5043444854" evidence="2">
    <location>
        <begin position="24"/>
        <end position="535"/>
    </location>
</feature>
<protein>
    <submittedName>
        <fullName evidence="3">Uncharacterized protein</fullName>
    </submittedName>
</protein>
<dbReference type="InterPro" id="IPR006059">
    <property type="entry name" value="SBP"/>
</dbReference>
<dbReference type="SUPFAM" id="SSF53850">
    <property type="entry name" value="Periplasmic binding protein-like II"/>
    <property type="match status" value="1"/>
</dbReference>
<dbReference type="RefSeq" id="WP_125659483.1">
    <property type="nucleotide sequence ID" value="NZ_AP019308.1"/>
</dbReference>
<proteinExistence type="predicted"/>
<accession>A0A3G9JDG9</accession>
<name>A0A3G9JDG9_9BACL</name>
<evidence type="ECO:0000313" key="4">
    <source>
        <dbReference type="Proteomes" id="UP000275368"/>
    </source>
</evidence>
<evidence type="ECO:0000256" key="2">
    <source>
        <dbReference type="SAM" id="SignalP"/>
    </source>
</evidence>
<keyword evidence="4" id="KW-1185">Reference proteome</keyword>
<feature type="region of interest" description="Disordered" evidence="1">
    <location>
        <begin position="28"/>
        <end position="62"/>
    </location>
</feature>
<dbReference type="PANTHER" id="PTHR43649">
    <property type="entry name" value="ARABINOSE-BINDING PROTEIN-RELATED"/>
    <property type="match status" value="1"/>
</dbReference>
<sequence length="535" mass="60255">MLSSTKLCLLFVLGSLFMLTASGCFSSSPKIDKPNAGKSASGSKDTKQGNQAAGNSFEKQDQLNRGKPVTLKVDLWLYTPTLKSTRTKENPEERVAGQKIADAFTKLYPNVTIEWVRGMNKKDRTSLANYYTVKLSSGDGPDIGMSWNAFAKEGWYLPMDEYLNQPNPFVNDNRKWSEQFPEYLWSKNMVSEAVEGKMSVIGIPISLNSGSATAIFYNKEILTKEGIEVPKSYLEFIQAAEKLNSKGYIGLHPWTAQNQIYNWAFLFNLGPYYFEKNVADKLKSDKHGNIDHAEIIRGVKERMFSPVLNEYARELYLNFKKFFAVSPPNWESTDFTKPWEEGRVAMFEDGTWTLATESANEERTFEFGLFPPLPLAAGESKYVSVPKYTEKGPYQPEPVVSLNIIKPSVEKHGTEEAAVRFLQFLTAPENLSLLIEEDQTSIGAVKGVPTPALLEELISRPFPITPSYTWPTGLDIESNDQWNQYTTAWVYGKLTDEMYFAAIDEIQSKAADRIIQANNIDTSGWKMLLKSEGSN</sequence>
<gene>
    <name evidence="3" type="ORF">Back11_33830</name>
</gene>